<keyword evidence="2" id="KW-0328">Glycosyltransferase</keyword>
<dbReference type="GO" id="GO:0051301">
    <property type="term" value="P:cell division"/>
    <property type="evidence" value="ECO:0007669"/>
    <property type="project" value="InterPro"/>
</dbReference>
<dbReference type="GO" id="GO:0015648">
    <property type="term" value="F:lipid-linked peptidoglycan transporter activity"/>
    <property type="evidence" value="ECO:0007669"/>
    <property type="project" value="TreeGrafter"/>
</dbReference>
<feature type="transmembrane region" description="Helical" evidence="12">
    <location>
        <begin position="42"/>
        <end position="63"/>
    </location>
</feature>
<name>A0A6J6LQT3_9ZZZZ</name>
<dbReference type="GO" id="GO:0008360">
    <property type="term" value="P:regulation of cell shape"/>
    <property type="evidence" value="ECO:0007669"/>
    <property type="project" value="UniProtKB-KW"/>
</dbReference>
<sequence length="400" mass="43141">MTNVESPRRAPSLRERRLEVLRRTGAIEKGRNRLLLEKPTPAFWWILVIMSSFVLLGLVMVLSSSSVTSLHTGSSAWGMFSRQLIWVGVGAVAMWGMYRLPYENWKNFGLLSVSTGIVAFANMAVIAWGQVTNGAKAWLDIGPVRLQPSEFLKLATILFCANLLSKRHRSVAITSVVMWPMIIVLGITAGLCGLQRDYGSATIFAGFIIAMMFMASMPWRQLFFTGGIVVVVGLGVLQFAQRASERMLAFMNLEETKSDSGYQVYQALLSIANGGWGGTGIGTGTSKWGYVPLAYSDFIFSVIAEELGLFGTLMVLGGFLFLVLFGIQVALAASDMHGAFLAGGISAWFGVQAIVNIGGVVGVLPMTGLTLPFLSYGGSSMIASMAAVGLLLNVARYAKK</sequence>
<keyword evidence="6" id="KW-0573">Peptidoglycan synthesis</keyword>
<protein>
    <recommendedName>
        <fullName evidence="10">peptidoglycan glycosyltransferase</fullName>
        <ecNumber evidence="10">2.4.99.28</ecNumber>
    </recommendedName>
    <alternativeName>
        <fullName evidence="9">Peptidoglycan polymerase</fullName>
    </alternativeName>
</protein>
<feature type="transmembrane region" description="Helical" evidence="12">
    <location>
        <begin position="171"/>
        <end position="192"/>
    </location>
</feature>
<dbReference type="InterPro" id="IPR018365">
    <property type="entry name" value="Cell_cycle_FtsW-rel_CS"/>
</dbReference>
<dbReference type="PANTHER" id="PTHR30474:SF2">
    <property type="entry name" value="PEPTIDOGLYCAN GLYCOSYLTRANSFERASE FTSW-RELATED"/>
    <property type="match status" value="1"/>
</dbReference>
<dbReference type="Pfam" id="PF01098">
    <property type="entry name" value="FTSW_RODA_SPOVE"/>
    <property type="match status" value="1"/>
</dbReference>
<reference evidence="13" key="1">
    <citation type="submission" date="2020-05" db="EMBL/GenBank/DDBJ databases">
        <authorList>
            <person name="Chiriac C."/>
            <person name="Salcher M."/>
            <person name="Ghai R."/>
            <person name="Kavagutti S V."/>
        </authorList>
    </citation>
    <scope>NUCLEOTIDE SEQUENCE</scope>
</reference>
<dbReference type="GO" id="GO:0008955">
    <property type="term" value="F:peptidoglycan glycosyltransferase activity"/>
    <property type="evidence" value="ECO:0007669"/>
    <property type="project" value="UniProtKB-EC"/>
</dbReference>
<feature type="transmembrane region" description="Helical" evidence="12">
    <location>
        <begin position="222"/>
        <end position="240"/>
    </location>
</feature>
<feature type="transmembrane region" description="Helical" evidence="12">
    <location>
        <begin position="373"/>
        <end position="395"/>
    </location>
</feature>
<keyword evidence="3" id="KW-0808">Transferase</keyword>
<organism evidence="13">
    <name type="scientific">freshwater metagenome</name>
    <dbReference type="NCBI Taxonomy" id="449393"/>
    <lineage>
        <taxon>unclassified sequences</taxon>
        <taxon>metagenomes</taxon>
        <taxon>ecological metagenomes</taxon>
    </lineage>
</organism>
<dbReference type="EMBL" id="CAEZWE010000093">
    <property type="protein sequence ID" value="CAB4664240.1"/>
    <property type="molecule type" value="Genomic_DNA"/>
</dbReference>
<dbReference type="GO" id="GO:0032153">
    <property type="term" value="C:cell division site"/>
    <property type="evidence" value="ECO:0007669"/>
    <property type="project" value="TreeGrafter"/>
</dbReference>
<evidence type="ECO:0000256" key="10">
    <source>
        <dbReference type="ARBA" id="ARBA00044770"/>
    </source>
</evidence>
<feature type="transmembrane region" description="Helical" evidence="12">
    <location>
        <begin position="307"/>
        <end position="327"/>
    </location>
</feature>
<keyword evidence="8 12" id="KW-0472">Membrane</keyword>
<dbReference type="GO" id="GO:0005886">
    <property type="term" value="C:plasma membrane"/>
    <property type="evidence" value="ECO:0007669"/>
    <property type="project" value="TreeGrafter"/>
</dbReference>
<evidence type="ECO:0000256" key="4">
    <source>
        <dbReference type="ARBA" id="ARBA00022692"/>
    </source>
</evidence>
<evidence type="ECO:0000256" key="2">
    <source>
        <dbReference type="ARBA" id="ARBA00022676"/>
    </source>
</evidence>
<dbReference type="EC" id="2.4.99.28" evidence="10"/>
<feature type="transmembrane region" description="Helical" evidence="12">
    <location>
        <begin position="339"/>
        <end position="361"/>
    </location>
</feature>
<comment type="subcellular location">
    <subcellularLocation>
        <location evidence="1">Membrane</location>
        <topology evidence="1">Multi-pass membrane protein</topology>
    </subcellularLocation>
</comment>
<keyword evidence="4 12" id="KW-0812">Transmembrane</keyword>
<evidence type="ECO:0000256" key="8">
    <source>
        <dbReference type="ARBA" id="ARBA00023136"/>
    </source>
</evidence>
<feature type="transmembrane region" description="Helical" evidence="12">
    <location>
        <begin position="84"/>
        <end position="102"/>
    </location>
</feature>
<evidence type="ECO:0000256" key="12">
    <source>
        <dbReference type="SAM" id="Phobius"/>
    </source>
</evidence>
<evidence type="ECO:0000256" key="5">
    <source>
        <dbReference type="ARBA" id="ARBA00022960"/>
    </source>
</evidence>
<comment type="catalytic activity">
    <reaction evidence="11">
        <text>[GlcNAc-(1-&gt;4)-Mur2Ac(oyl-L-Ala-gamma-D-Glu-L-Lys-D-Ala-D-Ala)](n)-di-trans,octa-cis-undecaprenyl diphosphate + beta-D-GlcNAc-(1-&gt;4)-Mur2Ac(oyl-L-Ala-gamma-D-Glu-L-Lys-D-Ala-D-Ala)-di-trans,octa-cis-undecaprenyl diphosphate = [GlcNAc-(1-&gt;4)-Mur2Ac(oyl-L-Ala-gamma-D-Glu-L-Lys-D-Ala-D-Ala)](n+1)-di-trans,octa-cis-undecaprenyl diphosphate + di-trans,octa-cis-undecaprenyl diphosphate + H(+)</text>
        <dbReference type="Rhea" id="RHEA:23708"/>
        <dbReference type="Rhea" id="RHEA-COMP:9602"/>
        <dbReference type="Rhea" id="RHEA-COMP:9603"/>
        <dbReference type="ChEBI" id="CHEBI:15378"/>
        <dbReference type="ChEBI" id="CHEBI:58405"/>
        <dbReference type="ChEBI" id="CHEBI:60033"/>
        <dbReference type="ChEBI" id="CHEBI:78435"/>
        <dbReference type="EC" id="2.4.99.28"/>
    </reaction>
</comment>
<evidence type="ECO:0000256" key="7">
    <source>
        <dbReference type="ARBA" id="ARBA00022989"/>
    </source>
</evidence>
<evidence type="ECO:0000313" key="13">
    <source>
        <dbReference type="EMBL" id="CAB4664240.1"/>
    </source>
</evidence>
<evidence type="ECO:0000256" key="3">
    <source>
        <dbReference type="ARBA" id="ARBA00022679"/>
    </source>
</evidence>
<evidence type="ECO:0000256" key="1">
    <source>
        <dbReference type="ARBA" id="ARBA00004141"/>
    </source>
</evidence>
<dbReference type="InterPro" id="IPR001182">
    <property type="entry name" value="FtsW/RodA"/>
</dbReference>
<feature type="transmembrane region" description="Helical" evidence="12">
    <location>
        <begin position="198"/>
        <end position="215"/>
    </location>
</feature>
<feature type="transmembrane region" description="Helical" evidence="12">
    <location>
        <begin position="108"/>
        <end position="129"/>
    </location>
</feature>
<gene>
    <name evidence="13" type="ORF">UFOPK2169_01616</name>
</gene>
<accession>A0A6J6LQT3</accession>
<dbReference type="PROSITE" id="PS00428">
    <property type="entry name" value="FTSW_RODA_SPOVE"/>
    <property type="match status" value="1"/>
</dbReference>
<keyword evidence="5" id="KW-0133">Cell shape</keyword>
<evidence type="ECO:0000256" key="9">
    <source>
        <dbReference type="ARBA" id="ARBA00032370"/>
    </source>
</evidence>
<dbReference type="AlphaFoldDB" id="A0A6J6LQT3"/>
<keyword evidence="7 12" id="KW-1133">Transmembrane helix</keyword>
<evidence type="ECO:0000256" key="6">
    <source>
        <dbReference type="ARBA" id="ARBA00022984"/>
    </source>
</evidence>
<dbReference type="PANTHER" id="PTHR30474">
    <property type="entry name" value="CELL CYCLE PROTEIN"/>
    <property type="match status" value="1"/>
</dbReference>
<dbReference type="GO" id="GO:0009252">
    <property type="term" value="P:peptidoglycan biosynthetic process"/>
    <property type="evidence" value="ECO:0007669"/>
    <property type="project" value="UniProtKB-KW"/>
</dbReference>
<evidence type="ECO:0000256" key="11">
    <source>
        <dbReference type="ARBA" id="ARBA00049902"/>
    </source>
</evidence>
<proteinExistence type="predicted"/>